<dbReference type="Proteomes" id="UP000481153">
    <property type="component" value="Unassembled WGS sequence"/>
</dbReference>
<dbReference type="EMBL" id="VJMJ01000022">
    <property type="protein sequence ID" value="KAF0742979.1"/>
    <property type="molecule type" value="Genomic_DNA"/>
</dbReference>
<proteinExistence type="predicted"/>
<reference evidence="1 2" key="1">
    <citation type="submission" date="2019-07" db="EMBL/GenBank/DDBJ databases">
        <title>Genomics analysis of Aphanomyces spp. identifies a new class of oomycete effector associated with host adaptation.</title>
        <authorList>
            <person name="Gaulin E."/>
        </authorList>
    </citation>
    <scope>NUCLEOTIDE SEQUENCE [LARGE SCALE GENOMIC DNA]</scope>
    <source>
        <strain evidence="1 2">ATCC 201684</strain>
    </source>
</reference>
<protein>
    <submittedName>
        <fullName evidence="1">Uncharacterized protein</fullName>
    </submittedName>
</protein>
<accession>A0A6G0XRB6</accession>
<gene>
    <name evidence="1" type="ORF">Ae201684_002044</name>
</gene>
<comment type="caution">
    <text evidence="1">The sequence shown here is derived from an EMBL/GenBank/DDBJ whole genome shotgun (WGS) entry which is preliminary data.</text>
</comment>
<name>A0A6G0XRB6_9STRA</name>
<sequence length="241" mass="26219">MSRSFLESSCDVKINMLSSQKARRKRLMSAFHTSRLLMERDLLLALLVITQHANSVAGTTTTSSTGVLTTHTETPPVAQTTMDADLLQAFQIVTQLGVQDVGNGLRALAGLEVLLSVEEPSGDLELGWVLDDRDQTFDFIVGQFTSTLGDVHFGLLADHDGEAATNTLDGGQSDPSLAAAVNVRIQNTKNMLEIGSHNERLSYMHDFIDGNVRTMANWLAFAVLGYGDNEIPLQHQMNGLC</sequence>
<dbReference type="AlphaFoldDB" id="A0A6G0XRB6"/>
<evidence type="ECO:0000313" key="2">
    <source>
        <dbReference type="Proteomes" id="UP000481153"/>
    </source>
</evidence>
<keyword evidence="2" id="KW-1185">Reference proteome</keyword>
<evidence type="ECO:0000313" key="1">
    <source>
        <dbReference type="EMBL" id="KAF0742979.1"/>
    </source>
</evidence>
<organism evidence="1 2">
    <name type="scientific">Aphanomyces euteiches</name>
    <dbReference type="NCBI Taxonomy" id="100861"/>
    <lineage>
        <taxon>Eukaryota</taxon>
        <taxon>Sar</taxon>
        <taxon>Stramenopiles</taxon>
        <taxon>Oomycota</taxon>
        <taxon>Saprolegniomycetes</taxon>
        <taxon>Saprolegniales</taxon>
        <taxon>Verrucalvaceae</taxon>
        <taxon>Aphanomyces</taxon>
    </lineage>
</organism>